<dbReference type="InterPro" id="IPR050483">
    <property type="entry name" value="CoA-transferase_III_domain"/>
</dbReference>
<keyword evidence="1 2" id="KW-0808">Transferase</keyword>
<reference evidence="2 3" key="1">
    <citation type="submission" date="2018-03" db="EMBL/GenBank/DDBJ databases">
        <title>Genomic Encyclopedia of Archaeal and Bacterial Type Strains, Phase II (KMG-II): from individual species to whole genera.</title>
        <authorList>
            <person name="Goeker M."/>
        </authorList>
    </citation>
    <scope>NUCLEOTIDE SEQUENCE [LARGE SCALE GENOMIC DNA]</scope>
    <source>
        <strain evidence="2 3">DSM 100065</strain>
    </source>
</reference>
<dbReference type="RefSeq" id="WP_106350152.1">
    <property type="nucleotide sequence ID" value="NZ_PVUE01000016.1"/>
</dbReference>
<dbReference type="Gene3D" id="3.30.1540.10">
    <property type="entry name" value="formyl-coa transferase, domain 3"/>
    <property type="match status" value="1"/>
</dbReference>
<sequence length="382" mass="40696">MTLPLDGLVVVAIEQAVAAPYLTSRLADAGARVIKVERPPGGDFARDYDSVVEGDSAYFVWLNRGKESIVLDYSDPADAALLQRILATADVLVQNLGPGAAKRAGFGWEELRAKYPRLITCDITGYGEEGPYAAMRAYDLLVQAESGVASVTGTPDAPGRVGVSAADVGTGMYAHAAILEAIIKRGITGEGSALHVSLFDAMADWMTVPLLHYDYAGTIFPRVGLAHATIAPYGAYPVGGEVGEEETVLISIQSDREWRRLALDVLGLPELADDPSFATNPQRSARREELNKKLCAAFATIVPDDFRSALHEAKLAFASVNDVTGLSVHPQLRRTTITTEHGHANLVAPPVQFRGEPRVLGPAPAVGEHGEAIRKEFADGAS</sequence>
<keyword evidence="3" id="KW-1185">Reference proteome</keyword>
<dbReference type="GO" id="GO:0008410">
    <property type="term" value="F:CoA-transferase activity"/>
    <property type="evidence" value="ECO:0007669"/>
    <property type="project" value="TreeGrafter"/>
</dbReference>
<dbReference type="Proteomes" id="UP000237752">
    <property type="component" value="Unassembled WGS sequence"/>
</dbReference>
<gene>
    <name evidence="2" type="ORF">CLV47_11650</name>
</gene>
<dbReference type="EMBL" id="PVUE01000016">
    <property type="protein sequence ID" value="PRZ40517.1"/>
    <property type="molecule type" value="Genomic_DNA"/>
</dbReference>
<evidence type="ECO:0000313" key="3">
    <source>
        <dbReference type="Proteomes" id="UP000237752"/>
    </source>
</evidence>
<dbReference type="SUPFAM" id="SSF89796">
    <property type="entry name" value="CoA-transferase family III (CaiB/BaiF)"/>
    <property type="match status" value="1"/>
</dbReference>
<evidence type="ECO:0000256" key="1">
    <source>
        <dbReference type="ARBA" id="ARBA00022679"/>
    </source>
</evidence>
<proteinExistence type="predicted"/>
<dbReference type="InterPro" id="IPR023606">
    <property type="entry name" value="CoA-Trfase_III_dom_1_sf"/>
</dbReference>
<dbReference type="InterPro" id="IPR044855">
    <property type="entry name" value="CoA-Trfase_III_dom3_sf"/>
</dbReference>
<accession>A0A2T0ZW86</accession>
<dbReference type="OrthoDB" id="3561197at2"/>
<organism evidence="2 3">
    <name type="scientific">Antricoccus suffuscus</name>
    <dbReference type="NCBI Taxonomy" id="1629062"/>
    <lineage>
        <taxon>Bacteria</taxon>
        <taxon>Bacillati</taxon>
        <taxon>Actinomycetota</taxon>
        <taxon>Actinomycetes</taxon>
        <taxon>Geodermatophilales</taxon>
        <taxon>Antricoccaceae</taxon>
        <taxon>Antricoccus</taxon>
    </lineage>
</organism>
<dbReference type="Pfam" id="PF02515">
    <property type="entry name" value="CoA_transf_3"/>
    <property type="match status" value="1"/>
</dbReference>
<dbReference type="InterPro" id="IPR003673">
    <property type="entry name" value="CoA-Trfase_fam_III"/>
</dbReference>
<name>A0A2T0ZW86_9ACTN</name>
<evidence type="ECO:0000313" key="2">
    <source>
        <dbReference type="EMBL" id="PRZ40517.1"/>
    </source>
</evidence>
<dbReference type="Gene3D" id="3.40.50.10540">
    <property type="entry name" value="Crotonobetainyl-coa:carnitine coa-transferase, domain 1"/>
    <property type="match status" value="1"/>
</dbReference>
<comment type="caution">
    <text evidence="2">The sequence shown here is derived from an EMBL/GenBank/DDBJ whole genome shotgun (WGS) entry which is preliminary data.</text>
</comment>
<dbReference type="PANTHER" id="PTHR48207">
    <property type="entry name" value="SUCCINATE--HYDROXYMETHYLGLUTARATE COA-TRANSFERASE"/>
    <property type="match status" value="1"/>
</dbReference>
<dbReference type="AlphaFoldDB" id="A0A2T0ZW86"/>
<protein>
    <submittedName>
        <fullName evidence="2">Crotonobetainyl-CoA:carnitine CoA-transferase CaiB-like acyl-CoA transferase</fullName>
    </submittedName>
</protein>
<dbReference type="PANTHER" id="PTHR48207:SF3">
    <property type="entry name" value="SUCCINATE--HYDROXYMETHYLGLUTARATE COA-TRANSFERASE"/>
    <property type="match status" value="1"/>
</dbReference>